<accession>A0A5V3WQM7</accession>
<comment type="caution">
    <text evidence="1">The sequence shown here is derived from an EMBL/GenBank/DDBJ whole genome shotgun (WGS) entry which is preliminary data.</text>
</comment>
<reference evidence="1" key="1">
    <citation type="submission" date="2018-07" db="EMBL/GenBank/DDBJ databases">
        <authorList>
            <consortium name="PulseNet: The National Subtyping Network for Foodborne Disease Surveillance"/>
            <person name="Tarr C.L."/>
            <person name="Trees E."/>
            <person name="Katz L.S."/>
            <person name="Carleton-Romer H.A."/>
            <person name="Stroika S."/>
            <person name="Kucerova Z."/>
            <person name="Roache K.F."/>
            <person name="Sabol A.L."/>
            <person name="Besser J."/>
            <person name="Gerner-Smidt P."/>
        </authorList>
    </citation>
    <scope>NUCLEOTIDE SEQUENCE</scope>
    <source>
        <strain evidence="1">PNUSAS044948</strain>
    </source>
</reference>
<evidence type="ECO:0000313" key="1">
    <source>
        <dbReference type="EMBL" id="EBN4403320.1"/>
    </source>
</evidence>
<sequence>MATKIFSLSGVGFVKRITIGNPTPSVPYSEEEVTQATSLLNKCLSEPPKGHIIGIEKNFILLNMGEHQVIQQWIVYHIGFERKPLWID</sequence>
<dbReference type="AlphaFoldDB" id="A0A5V3WQM7"/>
<proteinExistence type="predicted"/>
<name>A0A5V3WQM7_SALER</name>
<organism evidence="1">
    <name type="scientific">Salmonella enterica</name>
    <name type="common">Salmonella choleraesuis</name>
    <dbReference type="NCBI Taxonomy" id="28901"/>
    <lineage>
        <taxon>Bacteria</taxon>
        <taxon>Pseudomonadati</taxon>
        <taxon>Pseudomonadota</taxon>
        <taxon>Gammaproteobacteria</taxon>
        <taxon>Enterobacterales</taxon>
        <taxon>Enterobacteriaceae</taxon>
        <taxon>Salmonella</taxon>
    </lineage>
</organism>
<dbReference type="EMBL" id="AAGFSO010000038">
    <property type="protein sequence ID" value="EBN4403320.1"/>
    <property type="molecule type" value="Genomic_DNA"/>
</dbReference>
<protein>
    <submittedName>
        <fullName evidence="1">Uncharacterized protein</fullName>
    </submittedName>
</protein>
<gene>
    <name evidence="1" type="ORF">DSA09_25455</name>
</gene>